<keyword evidence="3" id="KW-1003">Cell membrane</keyword>
<dbReference type="Gene3D" id="1.20.1250.20">
    <property type="entry name" value="MFS general substrate transporter like domains"/>
    <property type="match status" value="2"/>
</dbReference>
<keyword evidence="5 8" id="KW-0812">Transmembrane</keyword>
<evidence type="ECO:0000256" key="5">
    <source>
        <dbReference type="ARBA" id="ARBA00022692"/>
    </source>
</evidence>
<dbReference type="RefSeq" id="WP_112882181.1">
    <property type="nucleotide sequence ID" value="NZ_QLUW01000002.1"/>
</dbReference>
<feature type="transmembrane region" description="Helical" evidence="8">
    <location>
        <begin position="201"/>
        <end position="222"/>
    </location>
</feature>
<feature type="transmembrane region" description="Helical" evidence="8">
    <location>
        <begin position="357"/>
        <end position="375"/>
    </location>
</feature>
<comment type="caution">
    <text evidence="10">The sequence shown here is derived from an EMBL/GenBank/DDBJ whole genome shotgun (WGS) entry which is preliminary data.</text>
</comment>
<feature type="transmembrane region" description="Helical" evidence="8">
    <location>
        <begin position="157"/>
        <end position="180"/>
    </location>
</feature>
<comment type="subcellular location">
    <subcellularLocation>
        <location evidence="1">Cell inner membrane</location>
        <topology evidence="1">Multi-pass membrane protein</topology>
    </subcellularLocation>
</comment>
<dbReference type="GO" id="GO:0005886">
    <property type="term" value="C:plasma membrane"/>
    <property type="evidence" value="ECO:0007669"/>
    <property type="project" value="UniProtKB-SubCell"/>
</dbReference>
<reference evidence="10 11" key="1">
    <citation type="submission" date="2018-06" db="EMBL/GenBank/DDBJ databases">
        <title>Paenibacillus montanisoli sp. nov., isolated from mountain area soil.</title>
        <authorList>
            <person name="Wu M."/>
        </authorList>
    </citation>
    <scope>NUCLEOTIDE SEQUENCE [LARGE SCALE GENOMIC DNA]</scope>
    <source>
        <strain evidence="10 11">RA17</strain>
    </source>
</reference>
<feature type="transmembrane region" description="Helical" evidence="8">
    <location>
        <begin position="70"/>
        <end position="88"/>
    </location>
</feature>
<dbReference type="OrthoDB" id="1650886at2"/>
<evidence type="ECO:0000259" key="9">
    <source>
        <dbReference type="PROSITE" id="PS50850"/>
    </source>
</evidence>
<evidence type="ECO:0000256" key="3">
    <source>
        <dbReference type="ARBA" id="ARBA00022475"/>
    </source>
</evidence>
<feature type="transmembrane region" description="Helical" evidence="8">
    <location>
        <begin position="234"/>
        <end position="253"/>
    </location>
</feature>
<dbReference type="AlphaFoldDB" id="A0A328U7F2"/>
<feature type="transmembrane region" description="Helical" evidence="8">
    <location>
        <begin position="42"/>
        <end position="61"/>
    </location>
</feature>
<keyword evidence="4" id="KW-0997">Cell inner membrane</keyword>
<dbReference type="Pfam" id="PF12832">
    <property type="entry name" value="MFS_1_like"/>
    <property type="match status" value="1"/>
</dbReference>
<protein>
    <submittedName>
        <fullName evidence="10">MFS transporter</fullName>
    </submittedName>
</protein>
<dbReference type="PANTHER" id="PTHR23522:SF10">
    <property type="entry name" value="3-PHENYLPROPIONIC ACID TRANSPORTER-RELATED"/>
    <property type="match status" value="1"/>
</dbReference>
<dbReference type="PROSITE" id="PS50850">
    <property type="entry name" value="MFS"/>
    <property type="match status" value="1"/>
</dbReference>
<feature type="transmembrane region" description="Helical" evidence="8">
    <location>
        <begin position="94"/>
        <end position="118"/>
    </location>
</feature>
<keyword evidence="6 8" id="KW-1133">Transmembrane helix</keyword>
<feature type="transmembrane region" description="Helical" evidence="8">
    <location>
        <begin position="130"/>
        <end position="151"/>
    </location>
</feature>
<feature type="transmembrane region" description="Helical" evidence="8">
    <location>
        <begin position="265"/>
        <end position="285"/>
    </location>
</feature>
<feature type="domain" description="Major facilitator superfamily (MFS) profile" evidence="9">
    <location>
        <begin position="1"/>
        <end position="379"/>
    </location>
</feature>
<dbReference type="EMBL" id="QLUW01000002">
    <property type="protein sequence ID" value="RAP75956.1"/>
    <property type="molecule type" value="Genomic_DNA"/>
</dbReference>
<evidence type="ECO:0000256" key="7">
    <source>
        <dbReference type="ARBA" id="ARBA00023136"/>
    </source>
</evidence>
<accession>A0A328U7F2</accession>
<dbReference type="InterPro" id="IPR024989">
    <property type="entry name" value="MFS_assoc_dom"/>
</dbReference>
<dbReference type="PANTHER" id="PTHR23522">
    <property type="entry name" value="BLL5896 PROTEIN"/>
    <property type="match status" value="1"/>
</dbReference>
<evidence type="ECO:0000313" key="10">
    <source>
        <dbReference type="EMBL" id="RAP75956.1"/>
    </source>
</evidence>
<proteinExistence type="predicted"/>
<dbReference type="GO" id="GO:0030395">
    <property type="term" value="F:lactose binding"/>
    <property type="evidence" value="ECO:0007669"/>
    <property type="project" value="TreeGrafter"/>
</dbReference>
<dbReference type="GO" id="GO:0015528">
    <property type="term" value="F:lactose:proton symporter activity"/>
    <property type="evidence" value="ECO:0007669"/>
    <property type="project" value="TreeGrafter"/>
</dbReference>
<gene>
    <name evidence="10" type="ORF">DL346_11040</name>
</gene>
<dbReference type="InterPro" id="IPR026032">
    <property type="entry name" value="HcaT-like"/>
</dbReference>
<feature type="transmembrane region" description="Helical" evidence="8">
    <location>
        <begin position="291"/>
        <end position="309"/>
    </location>
</feature>
<dbReference type="SUPFAM" id="SSF103473">
    <property type="entry name" value="MFS general substrate transporter"/>
    <property type="match status" value="1"/>
</dbReference>
<evidence type="ECO:0000256" key="6">
    <source>
        <dbReference type="ARBA" id="ARBA00022989"/>
    </source>
</evidence>
<organism evidence="10 11">
    <name type="scientific">Paenibacillus montanisoli</name>
    <dbReference type="NCBI Taxonomy" id="2081970"/>
    <lineage>
        <taxon>Bacteria</taxon>
        <taxon>Bacillati</taxon>
        <taxon>Bacillota</taxon>
        <taxon>Bacilli</taxon>
        <taxon>Bacillales</taxon>
        <taxon>Paenibacillaceae</taxon>
        <taxon>Paenibacillus</taxon>
    </lineage>
</organism>
<keyword evidence="11" id="KW-1185">Reference proteome</keyword>
<keyword evidence="2" id="KW-0813">Transport</keyword>
<sequence length="398" mass="44034">MPVNLAYFLFFYVFVYMGNAVYGTFIPLYFQDAGFTQSQIGTLLGLGPLIAILAQPVWGLFSDRARTKNSILLLLITGTGITVLLYPLSSHFAYLMVFICIFTFFQSPIFALSDAITLEALDKRGSGNFSLIRMGGTFGFAVMSIVFGLIAQKRIDLLFGIYAVILAVCFLLALRFPVIEGHQAKNSRKMPVWVLFRNRKLVMYLSANFVFQITLGYYYSFFPLYFKEMGGDSAWLGWSMVISSLSEVPFLLLSKQIFKRVQPSYILLGAGAAAALRWYLFSAIYDSAWLLPAQALHGLIFIVLSVTMANVINKEVPVELKASGQTLNGLLTLGIARIIGSLAGGVASEAFGMRSVFFYNFIITVVCIAVFALVFRLQRGSEASLDPAIRTKETPASD</sequence>
<keyword evidence="7 8" id="KW-0472">Membrane</keyword>
<dbReference type="PIRSF" id="PIRSF004925">
    <property type="entry name" value="HcaT"/>
    <property type="match status" value="1"/>
</dbReference>
<evidence type="ECO:0000256" key="4">
    <source>
        <dbReference type="ARBA" id="ARBA00022519"/>
    </source>
</evidence>
<dbReference type="InterPro" id="IPR036259">
    <property type="entry name" value="MFS_trans_sf"/>
</dbReference>
<feature type="transmembrane region" description="Helical" evidence="8">
    <location>
        <begin position="330"/>
        <end position="351"/>
    </location>
</feature>
<evidence type="ECO:0000256" key="1">
    <source>
        <dbReference type="ARBA" id="ARBA00004429"/>
    </source>
</evidence>
<evidence type="ECO:0000256" key="8">
    <source>
        <dbReference type="SAM" id="Phobius"/>
    </source>
</evidence>
<dbReference type="Proteomes" id="UP000249260">
    <property type="component" value="Unassembled WGS sequence"/>
</dbReference>
<evidence type="ECO:0000313" key="11">
    <source>
        <dbReference type="Proteomes" id="UP000249260"/>
    </source>
</evidence>
<name>A0A328U7F2_9BACL</name>
<dbReference type="InterPro" id="IPR020846">
    <property type="entry name" value="MFS_dom"/>
</dbReference>
<feature type="transmembrane region" description="Helical" evidence="8">
    <location>
        <begin position="7"/>
        <end position="30"/>
    </location>
</feature>
<evidence type="ECO:0000256" key="2">
    <source>
        <dbReference type="ARBA" id="ARBA00022448"/>
    </source>
</evidence>